<dbReference type="EMBL" id="CP046056">
    <property type="protein sequence ID" value="QQD24971.1"/>
    <property type="molecule type" value="Genomic_DNA"/>
</dbReference>
<evidence type="ECO:0000256" key="7">
    <source>
        <dbReference type="HAMAP-Rule" id="MF_00108"/>
    </source>
</evidence>
<dbReference type="InterPro" id="IPR018294">
    <property type="entry name" value="ISPD_synthase_CS"/>
</dbReference>
<dbReference type="SUPFAM" id="SSF53448">
    <property type="entry name" value="Nucleotide-diphospho-sugar transferases"/>
    <property type="match status" value="1"/>
</dbReference>
<dbReference type="HAMAP" id="MF_00108">
    <property type="entry name" value="IspD"/>
    <property type="match status" value="1"/>
</dbReference>
<feature type="site" description="Positions MEP for the nucleophilic attack" evidence="7">
    <location>
        <position position="215"/>
    </location>
</feature>
<dbReference type="Gene3D" id="3.90.550.10">
    <property type="entry name" value="Spore Coat Polysaccharide Biosynthesis Protein SpsA, Chain A"/>
    <property type="match status" value="1"/>
</dbReference>
<reference evidence="8 9" key="1">
    <citation type="submission" date="2019-11" db="EMBL/GenBank/DDBJ databases">
        <title>Venatorbacter sp. nov. a predator of Campylobacter and other Gram-negative bacteria.</title>
        <authorList>
            <person name="Saeedi A."/>
            <person name="Cummings N.J."/>
            <person name="Connerton I.F."/>
            <person name="Connerton P.L."/>
        </authorList>
    </citation>
    <scope>NUCLEOTIDE SEQUENCE [LARGE SCALE GENOMIC DNA]</scope>
    <source>
        <strain evidence="8">XL5</strain>
    </source>
</reference>
<dbReference type="Proteomes" id="UP000596074">
    <property type="component" value="Chromosome"/>
</dbReference>
<keyword evidence="4 7" id="KW-0808">Transferase</keyword>
<comment type="pathway">
    <text evidence="2 7">Isoprenoid biosynthesis; isopentenyl diphosphate biosynthesis via DXP pathway; isopentenyl diphosphate from 1-deoxy-D-xylulose 5-phosphate: step 2/6.</text>
</comment>
<dbReference type="AlphaFoldDB" id="A0A9X7V1A3"/>
<dbReference type="NCBIfam" id="TIGR00453">
    <property type="entry name" value="ispD"/>
    <property type="match status" value="1"/>
</dbReference>
<comment type="function">
    <text evidence="7">Catalyzes the formation of 4-diphosphocytidyl-2-C-methyl-D-erythritol from CTP and 2-C-methyl-D-erythritol 4-phosphate (MEP).</text>
</comment>
<feature type="site" description="Transition state stabilizer" evidence="7">
    <location>
        <position position="18"/>
    </location>
</feature>
<comment type="catalytic activity">
    <reaction evidence="1 7">
        <text>2-C-methyl-D-erythritol 4-phosphate + CTP + H(+) = 4-CDP-2-C-methyl-D-erythritol + diphosphate</text>
        <dbReference type="Rhea" id="RHEA:13429"/>
        <dbReference type="ChEBI" id="CHEBI:15378"/>
        <dbReference type="ChEBI" id="CHEBI:33019"/>
        <dbReference type="ChEBI" id="CHEBI:37563"/>
        <dbReference type="ChEBI" id="CHEBI:57823"/>
        <dbReference type="ChEBI" id="CHEBI:58262"/>
        <dbReference type="EC" id="2.7.7.60"/>
    </reaction>
</comment>
<dbReference type="EC" id="2.7.7.60" evidence="7"/>
<evidence type="ECO:0000256" key="3">
    <source>
        <dbReference type="ARBA" id="ARBA00009789"/>
    </source>
</evidence>
<keyword evidence="9" id="KW-1185">Reference proteome</keyword>
<evidence type="ECO:0000256" key="1">
    <source>
        <dbReference type="ARBA" id="ARBA00001282"/>
    </source>
</evidence>
<dbReference type="InterPro" id="IPR001228">
    <property type="entry name" value="IspD"/>
</dbReference>
<feature type="site" description="Transition state stabilizer" evidence="7">
    <location>
        <position position="25"/>
    </location>
</feature>
<dbReference type="FunFam" id="3.90.550.10:FF:000003">
    <property type="entry name" value="2-C-methyl-D-erythritol 4-phosphate cytidylyltransferase"/>
    <property type="match status" value="1"/>
</dbReference>
<dbReference type="Pfam" id="PF01128">
    <property type="entry name" value="IspD"/>
    <property type="match status" value="1"/>
</dbReference>
<dbReference type="PROSITE" id="PS01295">
    <property type="entry name" value="ISPD"/>
    <property type="match status" value="1"/>
</dbReference>
<dbReference type="GO" id="GO:0050518">
    <property type="term" value="F:2-C-methyl-D-erythritol 4-phosphate cytidylyltransferase activity"/>
    <property type="evidence" value="ECO:0007669"/>
    <property type="project" value="UniProtKB-UniRule"/>
</dbReference>
<feature type="site" description="Positions MEP for the nucleophilic attack" evidence="7">
    <location>
        <position position="159"/>
    </location>
</feature>
<sequence>MSSPRFWPILPAAGVGSRMQADRPKQYLPLQGRLLIDHTLQVMLSYPRFAQLVLVLSPADPYWPSSDYAGDARIIRADGGSERCHSVLNGLVALDGLAAADDWVVVHDVARPCLRHSDLDKLLGNLADPGAILASPVRDTMKRGRVDNGQVVIDHTVEREQLWHALTPQVFRFAQLRQALQTCLAQGLTVTDEASALEQLGLTPQLVEGRADNIKVTRPEDLALASLFLTQS</sequence>
<evidence type="ECO:0000313" key="9">
    <source>
        <dbReference type="Proteomes" id="UP000596074"/>
    </source>
</evidence>
<dbReference type="RefSeq" id="WP_228345035.1">
    <property type="nucleotide sequence ID" value="NZ_CP046056.1"/>
</dbReference>
<keyword evidence="6 7" id="KW-0414">Isoprene biosynthesis</keyword>
<evidence type="ECO:0000256" key="6">
    <source>
        <dbReference type="ARBA" id="ARBA00023229"/>
    </source>
</evidence>
<dbReference type="InterPro" id="IPR034683">
    <property type="entry name" value="IspD/TarI"/>
</dbReference>
<evidence type="ECO:0000313" key="8">
    <source>
        <dbReference type="EMBL" id="QQD24971.1"/>
    </source>
</evidence>
<dbReference type="InterPro" id="IPR050088">
    <property type="entry name" value="IspD/TarI_cytidylyltransf_bact"/>
</dbReference>
<dbReference type="PANTHER" id="PTHR32125">
    <property type="entry name" value="2-C-METHYL-D-ERYTHRITOL 4-PHOSPHATE CYTIDYLYLTRANSFERASE, CHLOROPLASTIC"/>
    <property type="match status" value="1"/>
</dbReference>
<proteinExistence type="inferred from homology"/>
<comment type="similarity">
    <text evidence="3 7">Belongs to the IspD/TarI cytidylyltransferase family. IspD subfamily.</text>
</comment>
<protein>
    <recommendedName>
        <fullName evidence="7">2-C-methyl-D-erythritol 4-phosphate cytidylyltransferase</fullName>
        <ecNumber evidence="7">2.7.7.60</ecNumber>
    </recommendedName>
    <alternativeName>
        <fullName evidence="7">4-diphosphocytidyl-2C-methyl-D-erythritol synthase</fullName>
    </alternativeName>
    <alternativeName>
        <fullName evidence="7">MEP cytidylyltransferase</fullName>
        <shortName evidence="7">MCT</shortName>
    </alternativeName>
</protein>
<dbReference type="InterPro" id="IPR029044">
    <property type="entry name" value="Nucleotide-diphossugar_trans"/>
</dbReference>
<evidence type="ECO:0000256" key="2">
    <source>
        <dbReference type="ARBA" id="ARBA00004787"/>
    </source>
</evidence>
<keyword evidence="5 7" id="KW-0548">Nucleotidyltransferase</keyword>
<dbReference type="PANTHER" id="PTHR32125:SF4">
    <property type="entry name" value="2-C-METHYL-D-ERYTHRITOL 4-PHOSPHATE CYTIDYLYLTRANSFERASE, CHLOROPLASTIC"/>
    <property type="match status" value="1"/>
</dbReference>
<evidence type="ECO:0000256" key="4">
    <source>
        <dbReference type="ARBA" id="ARBA00022679"/>
    </source>
</evidence>
<gene>
    <name evidence="7 8" type="primary">ispD</name>
    <name evidence="8" type="ORF">GJQ55_11050</name>
</gene>
<organism evidence="8 9">
    <name type="scientific">Venatoribacter cucullus</name>
    <dbReference type="NCBI Taxonomy" id="2661630"/>
    <lineage>
        <taxon>Bacteria</taxon>
        <taxon>Pseudomonadati</taxon>
        <taxon>Pseudomonadota</taxon>
        <taxon>Gammaproteobacteria</taxon>
        <taxon>Oceanospirillales</taxon>
        <taxon>Oceanospirillaceae</taxon>
        <taxon>Venatoribacter</taxon>
    </lineage>
</organism>
<accession>A0A9X7V1A3</accession>
<dbReference type="CDD" id="cd02516">
    <property type="entry name" value="CDP-ME_synthetase"/>
    <property type="match status" value="1"/>
</dbReference>
<evidence type="ECO:0000256" key="5">
    <source>
        <dbReference type="ARBA" id="ARBA00022695"/>
    </source>
</evidence>
<name>A0A9X7V1A3_9GAMM</name>
<dbReference type="GO" id="GO:0019288">
    <property type="term" value="P:isopentenyl diphosphate biosynthetic process, methylerythritol 4-phosphate pathway"/>
    <property type="evidence" value="ECO:0007669"/>
    <property type="project" value="UniProtKB-UniRule"/>
</dbReference>
<dbReference type="KEGG" id="vcw:GJQ55_11050"/>